<dbReference type="InterPro" id="IPR050559">
    <property type="entry name" value="P-Pant_transferase_sf"/>
</dbReference>
<comment type="similarity">
    <text evidence="1">Belongs to the P-Pant transferase superfamily. Gsp/Sfp/HetI/AcpT family.</text>
</comment>
<name>A0ABQ0MYI5_9GAMM</name>
<dbReference type="Pfam" id="PF22624">
    <property type="entry name" value="AASDHPPT_N"/>
    <property type="match status" value="1"/>
</dbReference>
<dbReference type="Pfam" id="PF01648">
    <property type="entry name" value="ACPS"/>
    <property type="match status" value="1"/>
</dbReference>
<dbReference type="SUPFAM" id="SSF56214">
    <property type="entry name" value="4'-phosphopantetheinyl transferase"/>
    <property type="match status" value="2"/>
</dbReference>
<keyword evidence="6" id="KW-1185">Reference proteome</keyword>
<dbReference type="PANTHER" id="PTHR12215">
    <property type="entry name" value="PHOSPHOPANTETHEINE TRANSFERASE"/>
    <property type="match status" value="1"/>
</dbReference>
<dbReference type="EMBL" id="BDQM01000034">
    <property type="protein sequence ID" value="GAW97437.1"/>
    <property type="molecule type" value="Genomic_DNA"/>
</dbReference>
<gene>
    <name evidence="5" type="ORF">MTCD1_03064</name>
</gene>
<feature type="domain" description="4'-phosphopantetheinyl transferase" evidence="3">
    <location>
        <begin position="130"/>
        <end position="225"/>
    </location>
</feature>
<evidence type="ECO:0000259" key="3">
    <source>
        <dbReference type="Pfam" id="PF01648"/>
    </source>
</evidence>
<evidence type="ECO:0000313" key="5">
    <source>
        <dbReference type="EMBL" id="GAW97437.1"/>
    </source>
</evidence>
<comment type="caution">
    <text evidence="5">The sequence shown here is derived from an EMBL/GenBank/DDBJ whole genome shotgun (WGS) entry which is preliminary data.</text>
</comment>
<dbReference type="InterPro" id="IPR008278">
    <property type="entry name" value="4-PPantetheinyl_Trfase_dom"/>
</dbReference>
<proteinExistence type="inferred from homology"/>
<dbReference type="Gene3D" id="3.90.470.20">
    <property type="entry name" value="4'-phosphopantetheinyl transferase domain"/>
    <property type="match status" value="2"/>
</dbReference>
<sequence length="287" mass="33509">MTSFSQTELSTRSKKRLTLANNEIHLWMTKPEELLGNDELLATYSTLLTSKETAKQQRYMFAKDRHDALITRAFIRDLLSYYADVAPQDWQFEKGEKDKPEIVNCPLPLRFNISHTKNLIICVVTLEDDIGCDVENTGRSNDVLAIAERYFSPKESQELFALPLAQQRNRFFDYWTLKESYIKAWGLGLAIPLKDFSFSITDTEHNHKDLFTIKQNISLSFAEHRVDEPKIWRSWLVYPTAAMDEKQEHRIAISLRTKKSTEKGDNQKADYQLRFFNTLPLLGYREI</sequence>
<keyword evidence="2 5" id="KW-0808">Transferase</keyword>
<dbReference type="InterPro" id="IPR037143">
    <property type="entry name" value="4-PPantetheinyl_Trfase_dom_sf"/>
</dbReference>
<dbReference type="GO" id="GO:0016740">
    <property type="term" value="F:transferase activity"/>
    <property type="evidence" value="ECO:0007669"/>
    <property type="project" value="UniProtKB-KW"/>
</dbReference>
<protein>
    <submittedName>
        <fullName evidence="5">4'-phosphopantetheinyl transferase</fullName>
    </submittedName>
</protein>
<evidence type="ECO:0000256" key="2">
    <source>
        <dbReference type="ARBA" id="ARBA00022679"/>
    </source>
</evidence>
<dbReference type="Proteomes" id="UP000197068">
    <property type="component" value="Unassembled WGS sequence"/>
</dbReference>
<dbReference type="PANTHER" id="PTHR12215:SF10">
    <property type="entry name" value="L-AMINOADIPATE-SEMIALDEHYDE DEHYDROGENASE-PHOSPHOPANTETHEINYL TRANSFERASE"/>
    <property type="match status" value="1"/>
</dbReference>
<evidence type="ECO:0000259" key="4">
    <source>
        <dbReference type="Pfam" id="PF22624"/>
    </source>
</evidence>
<organism evidence="5 6">
    <name type="scientific">Colwellia marinimaniae</name>
    <dbReference type="NCBI Taxonomy" id="1513592"/>
    <lineage>
        <taxon>Bacteria</taxon>
        <taxon>Pseudomonadati</taxon>
        <taxon>Pseudomonadota</taxon>
        <taxon>Gammaproteobacteria</taxon>
        <taxon>Alteromonadales</taxon>
        <taxon>Colwelliaceae</taxon>
        <taxon>Colwellia</taxon>
    </lineage>
</organism>
<evidence type="ECO:0000256" key="1">
    <source>
        <dbReference type="ARBA" id="ARBA00010990"/>
    </source>
</evidence>
<evidence type="ECO:0000313" key="6">
    <source>
        <dbReference type="Proteomes" id="UP000197068"/>
    </source>
</evidence>
<feature type="domain" description="4'-phosphopantetheinyl transferase N-terminal" evidence="4">
    <location>
        <begin position="44"/>
        <end position="121"/>
    </location>
</feature>
<accession>A0ABQ0MYI5</accession>
<reference evidence="5 6" key="1">
    <citation type="submission" date="2017-06" db="EMBL/GenBank/DDBJ databases">
        <title>Whole Genome Sequences of Colwellia marinimaniae MTCD1.</title>
        <authorList>
            <person name="Kusumoto H."/>
            <person name="Inoue M."/>
            <person name="Tanikawa K."/>
            <person name="Maeji H."/>
            <person name="Cameron J.H."/>
            <person name="Bartlett D.H."/>
        </authorList>
    </citation>
    <scope>NUCLEOTIDE SEQUENCE [LARGE SCALE GENOMIC DNA]</scope>
    <source>
        <strain evidence="5 6">MTCD1</strain>
    </source>
</reference>
<dbReference type="InterPro" id="IPR055066">
    <property type="entry name" value="AASDHPPT_N"/>
</dbReference>
<dbReference type="RefSeq" id="WP_057180668.1">
    <property type="nucleotide sequence ID" value="NZ_BDQM01000034.1"/>
</dbReference>